<proteinExistence type="predicted"/>
<dbReference type="EMBL" id="JBHUOP010000002">
    <property type="protein sequence ID" value="MFD2840017.1"/>
    <property type="molecule type" value="Genomic_DNA"/>
</dbReference>
<evidence type="ECO:0000256" key="1">
    <source>
        <dbReference type="SAM" id="Phobius"/>
    </source>
</evidence>
<dbReference type="RefSeq" id="WP_377465650.1">
    <property type="nucleotide sequence ID" value="NZ_JBHUOP010000002.1"/>
</dbReference>
<dbReference type="Proteomes" id="UP001597391">
    <property type="component" value="Unassembled WGS sequence"/>
</dbReference>
<gene>
    <name evidence="2" type="ORF">ACFSYH_05470</name>
</gene>
<evidence type="ECO:0000313" key="3">
    <source>
        <dbReference type="Proteomes" id="UP001597391"/>
    </source>
</evidence>
<keyword evidence="1" id="KW-0472">Membrane</keyword>
<evidence type="ECO:0000313" key="2">
    <source>
        <dbReference type="EMBL" id="MFD2840017.1"/>
    </source>
</evidence>
<reference evidence="3" key="1">
    <citation type="journal article" date="2019" name="Int. J. Syst. Evol. Microbiol.">
        <title>The Global Catalogue of Microorganisms (GCM) 10K type strain sequencing project: providing services to taxonomists for standard genome sequencing and annotation.</title>
        <authorList>
            <consortium name="The Broad Institute Genomics Platform"/>
            <consortium name="The Broad Institute Genome Sequencing Center for Infectious Disease"/>
            <person name="Wu L."/>
            <person name="Ma J."/>
        </authorList>
    </citation>
    <scope>NUCLEOTIDE SEQUENCE [LARGE SCALE GENOMIC DNA]</scope>
    <source>
        <strain evidence="3">KCTC 33576</strain>
    </source>
</reference>
<comment type="caution">
    <text evidence="2">The sequence shown here is derived from an EMBL/GenBank/DDBJ whole genome shotgun (WGS) entry which is preliminary data.</text>
</comment>
<organism evidence="2 3">
    <name type="scientific">Populibacterium corticicola</name>
    <dbReference type="NCBI Taxonomy" id="1812826"/>
    <lineage>
        <taxon>Bacteria</taxon>
        <taxon>Bacillati</taxon>
        <taxon>Actinomycetota</taxon>
        <taxon>Actinomycetes</taxon>
        <taxon>Micrococcales</taxon>
        <taxon>Jonesiaceae</taxon>
        <taxon>Populibacterium</taxon>
    </lineage>
</organism>
<keyword evidence="3" id="KW-1185">Reference proteome</keyword>
<keyword evidence="1" id="KW-1133">Transmembrane helix</keyword>
<keyword evidence="1" id="KW-0812">Transmembrane</keyword>
<protein>
    <submittedName>
        <fullName evidence="2">Uncharacterized protein</fullName>
    </submittedName>
</protein>
<name>A0ABW5XDV7_9MICO</name>
<sequence length="284" mass="30574">MSSMSSREEASNRVRLFAIVAVTTVGLFAAVGLGVFSASPEPATVAEQVLEAAAESTEGLAEADDVSELAITTRELEEEDVAQEEKSGAASFAKESARAAQRLAEIRLQEVRDTYLRFEQGFEGLSLHYASANECEGAATCLNPSSSKANEILVDPDWARDASPEDLAYALAQAHAELAIQRIWPDRAEAAQELGMIVPACQVLDEQQMLEAAGVPVVQVSSFDAPIEAMKDIITAQMVSMPDRFVIYPSRLHTDEQKQAAQQISHAHEPEVVLQVSSAPACDQ</sequence>
<accession>A0ABW5XDV7</accession>
<feature type="transmembrane region" description="Helical" evidence="1">
    <location>
        <begin position="16"/>
        <end position="36"/>
    </location>
</feature>